<evidence type="ECO:0000313" key="2">
    <source>
        <dbReference type="EMBL" id="MBY3589396.1"/>
    </source>
</evidence>
<keyword evidence="3" id="KW-1185">Reference proteome</keyword>
<protein>
    <submittedName>
        <fullName evidence="2">Cell wall hydrolase</fullName>
    </submittedName>
</protein>
<dbReference type="Pfam" id="PF07486">
    <property type="entry name" value="Hydrolase_2"/>
    <property type="match status" value="1"/>
</dbReference>
<dbReference type="RefSeq" id="WP_221093462.1">
    <property type="nucleotide sequence ID" value="NZ_JABDWX010000001.1"/>
</dbReference>
<dbReference type="EMBL" id="JABTXI010000002">
    <property type="protein sequence ID" value="MBY3589396.1"/>
    <property type="molecule type" value="Genomic_DNA"/>
</dbReference>
<dbReference type="InterPro" id="IPR042047">
    <property type="entry name" value="SleB_dom1"/>
</dbReference>
<evidence type="ECO:0000313" key="3">
    <source>
        <dbReference type="Proteomes" id="UP000720124"/>
    </source>
</evidence>
<comment type="caution">
    <text evidence="2">The sequence shown here is derived from an EMBL/GenBank/DDBJ whole genome shotgun (WGS) entry which is preliminary data.</text>
</comment>
<feature type="domain" description="Cell wall hydrolase SleB" evidence="1">
    <location>
        <begin position="285"/>
        <end position="395"/>
    </location>
</feature>
<organism evidence="2 3">
    <name type="scientific">Rhizobium bangladeshense</name>
    <dbReference type="NCBI Taxonomy" id="1138189"/>
    <lineage>
        <taxon>Bacteria</taxon>
        <taxon>Pseudomonadati</taxon>
        <taxon>Pseudomonadota</taxon>
        <taxon>Alphaproteobacteria</taxon>
        <taxon>Hyphomicrobiales</taxon>
        <taxon>Rhizobiaceae</taxon>
        <taxon>Rhizobium/Agrobacterium group</taxon>
        <taxon>Rhizobium</taxon>
    </lineage>
</organism>
<proteinExistence type="predicted"/>
<reference evidence="2 3" key="1">
    <citation type="submission" date="2020-06" db="EMBL/GenBank/DDBJ databases">
        <title>Global-level population genomics: horizontal gene transfer, symbiosis and evolution in Rhizobia.</title>
        <authorList>
            <person name="Gai Y."/>
        </authorList>
    </citation>
    <scope>NUCLEOTIDE SEQUENCE [LARGE SCALE GENOMIC DNA]</scope>
    <source>
        <strain evidence="2 3">PLR6_1b</strain>
    </source>
</reference>
<name>A0ABS7LD83_9HYPH</name>
<dbReference type="GO" id="GO:0016787">
    <property type="term" value="F:hydrolase activity"/>
    <property type="evidence" value="ECO:0007669"/>
    <property type="project" value="UniProtKB-KW"/>
</dbReference>
<accession>A0ABS7LD83</accession>
<sequence>MACSRVPCPEFVLRRKSPSRSKLRLLPENWVSPAIFGLAGWLIFPNVASHADLATMLAGLDRQGESWRMVLTNSPAGSVHQAELAFADPAVTGSIASGAGMVLPDGRKVAFTAKDKGHEDTPDEDRVNRGMKRGRIVAVEKMQPPKDFSAGSILQRTRMLFTPNFDLKDRSAFVKPKIQGKEIEIATSFYKKQPVTPEAGLPAMLAGLATSNKADVLATAYAPAAPDYARQSPFDSILTEQDSGRFVPKIGPGDHAWAASVLPPSVFSAREQQCLASGIYFEARGESVKGQAAVAQVILNRVRNPAYPKSICGVVYQNEDWRNRCQFSFACDSIKDRVNSEYHWRVARDVAMAVTSGKIWLPQVGSATHYHAVYVRPKWAKTMEKVGRIGLHVFYRTYGGGWS</sequence>
<dbReference type="InterPro" id="IPR011105">
    <property type="entry name" value="Cell_wall_hydrolase_SleB"/>
</dbReference>
<keyword evidence="2" id="KW-0378">Hydrolase</keyword>
<dbReference type="Gene3D" id="1.10.10.2520">
    <property type="entry name" value="Cell wall hydrolase SleB, domain 1"/>
    <property type="match status" value="1"/>
</dbReference>
<gene>
    <name evidence="2" type="ORF">HJA87_05795</name>
</gene>
<dbReference type="Proteomes" id="UP000720124">
    <property type="component" value="Unassembled WGS sequence"/>
</dbReference>
<evidence type="ECO:0000259" key="1">
    <source>
        <dbReference type="Pfam" id="PF07486"/>
    </source>
</evidence>